<dbReference type="PROSITE" id="PS51257">
    <property type="entry name" value="PROKAR_LIPOPROTEIN"/>
    <property type="match status" value="1"/>
</dbReference>
<comment type="caution">
    <text evidence="2">The sequence shown here is derived from an EMBL/GenBank/DDBJ whole genome shotgun (WGS) entry which is preliminary data.</text>
</comment>
<evidence type="ECO:0008006" key="4">
    <source>
        <dbReference type="Google" id="ProtNLM"/>
    </source>
</evidence>
<proteinExistence type="predicted"/>
<evidence type="ECO:0000256" key="1">
    <source>
        <dbReference type="SAM" id="MobiDB-lite"/>
    </source>
</evidence>
<keyword evidence="3" id="KW-1185">Reference proteome</keyword>
<dbReference type="Proteomes" id="UP000565715">
    <property type="component" value="Unassembled WGS sequence"/>
</dbReference>
<protein>
    <recommendedName>
        <fullName evidence="4">Lipoprotein</fullName>
    </recommendedName>
</protein>
<sequence>MTVSIVRAASHSMIAAVGIVVLAGCGSEGQVDAVAGPSTSAAVEPSGTATSTTAVPEGCPAPDVWDVGAPGFEELKTAVTTAVLPDGACVTVVSPVTSHGQPEGWRAFYIGVDAPAAAHPDDLRPVATRIAQLWKHSELGQLTDELRVVNSYPVPYLEYLRDQNFRNHPWDGTPSREAELAGWTVTSVG</sequence>
<name>A0A846XJI8_9NOCA</name>
<accession>A0A846XJI8</accession>
<dbReference type="EMBL" id="JAAXOO010000005">
    <property type="protein sequence ID" value="NKY35677.1"/>
    <property type="molecule type" value="Genomic_DNA"/>
</dbReference>
<organism evidence="2 3">
    <name type="scientific">Nocardia speluncae</name>
    <dbReference type="NCBI Taxonomy" id="419477"/>
    <lineage>
        <taxon>Bacteria</taxon>
        <taxon>Bacillati</taxon>
        <taxon>Actinomycetota</taxon>
        <taxon>Actinomycetes</taxon>
        <taxon>Mycobacteriales</taxon>
        <taxon>Nocardiaceae</taxon>
        <taxon>Nocardia</taxon>
    </lineage>
</organism>
<dbReference type="RefSeq" id="WP_157112992.1">
    <property type="nucleotide sequence ID" value="NZ_JAAXOO010000005.1"/>
</dbReference>
<feature type="compositionally biased region" description="Polar residues" evidence="1">
    <location>
        <begin position="38"/>
        <end position="54"/>
    </location>
</feature>
<feature type="region of interest" description="Disordered" evidence="1">
    <location>
        <begin position="38"/>
        <end position="58"/>
    </location>
</feature>
<evidence type="ECO:0000313" key="3">
    <source>
        <dbReference type="Proteomes" id="UP000565715"/>
    </source>
</evidence>
<evidence type="ECO:0000313" key="2">
    <source>
        <dbReference type="EMBL" id="NKY35677.1"/>
    </source>
</evidence>
<dbReference type="AlphaFoldDB" id="A0A846XJI8"/>
<gene>
    <name evidence="2" type="ORF">HGA13_21755</name>
</gene>
<reference evidence="2 3" key="1">
    <citation type="submission" date="2020-04" db="EMBL/GenBank/DDBJ databases">
        <title>MicrobeNet Type strains.</title>
        <authorList>
            <person name="Nicholson A.C."/>
        </authorList>
    </citation>
    <scope>NUCLEOTIDE SEQUENCE [LARGE SCALE GENOMIC DNA]</scope>
    <source>
        <strain evidence="2 3">DSM 45078</strain>
    </source>
</reference>